<evidence type="ECO:0000256" key="2">
    <source>
        <dbReference type="ARBA" id="ARBA00022771"/>
    </source>
</evidence>
<keyword evidence="1" id="KW-0479">Metal-binding</keyword>
<feature type="non-terminal residue" evidence="6">
    <location>
        <position position="1"/>
    </location>
</feature>
<dbReference type="SUPFAM" id="SSF144232">
    <property type="entry name" value="HIT/MYND zinc finger-like"/>
    <property type="match status" value="1"/>
</dbReference>
<keyword evidence="7" id="KW-1185">Reference proteome</keyword>
<dbReference type="OrthoDB" id="437457at2759"/>
<name>S8FAN5_FOMSC</name>
<gene>
    <name evidence="6" type="ORF">FOMPIDRAFT_1080114</name>
</gene>
<reference evidence="6 7" key="1">
    <citation type="journal article" date="2012" name="Science">
        <title>The Paleozoic origin of enzymatic lignin decomposition reconstructed from 31 fungal genomes.</title>
        <authorList>
            <person name="Floudas D."/>
            <person name="Binder M."/>
            <person name="Riley R."/>
            <person name="Barry K."/>
            <person name="Blanchette R.A."/>
            <person name="Henrissat B."/>
            <person name="Martinez A.T."/>
            <person name="Otillar R."/>
            <person name="Spatafora J.W."/>
            <person name="Yadav J.S."/>
            <person name="Aerts A."/>
            <person name="Benoit I."/>
            <person name="Boyd A."/>
            <person name="Carlson A."/>
            <person name="Copeland A."/>
            <person name="Coutinho P.M."/>
            <person name="de Vries R.P."/>
            <person name="Ferreira P."/>
            <person name="Findley K."/>
            <person name="Foster B."/>
            <person name="Gaskell J."/>
            <person name="Glotzer D."/>
            <person name="Gorecki P."/>
            <person name="Heitman J."/>
            <person name="Hesse C."/>
            <person name="Hori C."/>
            <person name="Igarashi K."/>
            <person name="Jurgens J.A."/>
            <person name="Kallen N."/>
            <person name="Kersten P."/>
            <person name="Kohler A."/>
            <person name="Kuees U."/>
            <person name="Kumar T.K.A."/>
            <person name="Kuo A."/>
            <person name="LaButti K."/>
            <person name="Larrondo L.F."/>
            <person name="Lindquist E."/>
            <person name="Ling A."/>
            <person name="Lombard V."/>
            <person name="Lucas S."/>
            <person name="Lundell T."/>
            <person name="Martin R."/>
            <person name="McLaughlin D.J."/>
            <person name="Morgenstern I."/>
            <person name="Morin E."/>
            <person name="Murat C."/>
            <person name="Nagy L.G."/>
            <person name="Nolan M."/>
            <person name="Ohm R.A."/>
            <person name="Patyshakuliyeva A."/>
            <person name="Rokas A."/>
            <person name="Ruiz-Duenas F.J."/>
            <person name="Sabat G."/>
            <person name="Salamov A."/>
            <person name="Samejima M."/>
            <person name="Schmutz J."/>
            <person name="Slot J.C."/>
            <person name="St John F."/>
            <person name="Stenlid J."/>
            <person name="Sun H."/>
            <person name="Sun S."/>
            <person name="Syed K."/>
            <person name="Tsang A."/>
            <person name="Wiebenga A."/>
            <person name="Young D."/>
            <person name="Pisabarro A."/>
            <person name="Eastwood D.C."/>
            <person name="Martin F."/>
            <person name="Cullen D."/>
            <person name="Grigoriev I.V."/>
            <person name="Hibbett D.S."/>
        </authorList>
    </citation>
    <scope>NUCLEOTIDE SEQUENCE</scope>
    <source>
        <strain evidence="7">FP-58527</strain>
    </source>
</reference>
<dbReference type="GO" id="GO:0008270">
    <property type="term" value="F:zinc ion binding"/>
    <property type="evidence" value="ECO:0007669"/>
    <property type="project" value="UniProtKB-KW"/>
</dbReference>
<dbReference type="PROSITE" id="PS50865">
    <property type="entry name" value="ZF_MYND_2"/>
    <property type="match status" value="1"/>
</dbReference>
<dbReference type="Pfam" id="PF01753">
    <property type="entry name" value="zf-MYND"/>
    <property type="match status" value="1"/>
</dbReference>
<dbReference type="Gene3D" id="6.10.140.2220">
    <property type="match status" value="1"/>
</dbReference>
<dbReference type="PROSITE" id="PS01360">
    <property type="entry name" value="ZF_MYND_1"/>
    <property type="match status" value="1"/>
</dbReference>
<keyword evidence="3" id="KW-0862">Zinc</keyword>
<feature type="domain" description="MYND-type" evidence="5">
    <location>
        <begin position="1"/>
        <end position="37"/>
    </location>
</feature>
<accession>S8FAN5</accession>
<dbReference type="EMBL" id="KE504203">
    <property type="protein sequence ID" value="EPS95649.1"/>
    <property type="molecule type" value="Genomic_DNA"/>
</dbReference>
<evidence type="ECO:0000313" key="6">
    <source>
        <dbReference type="EMBL" id="EPS95649.1"/>
    </source>
</evidence>
<proteinExistence type="predicted"/>
<evidence type="ECO:0000256" key="3">
    <source>
        <dbReference type="ARBA" id="ARBA00022833"/>
    </source>
</evidence>
<evidence type="ECO:0000256" key="4">
    <source>
        <dbReference type="PROSITE-ProRule" id="PRU00134"/>
    </source>
</evidence>
<dbReference type="HOGENOM" id="CLU_086128_1_0_1"/>
<evidence type="ECO:0000313" key="7">
    <source>
        <dbReference type="Proteomes" id="UP000015241"/>
    </source>
</evidence>
<dbReference type="AlphaFoldDB" id="S8FAN5"/>
<organism evidence="6 7">
    <name type="scientific">Fomitopsis schrenkii</name>
    <name type="common">Brown rot fungus</name>
    <dbReference type="NCBI Taxonomy" id="2126942"/>
    <lineage>
        <taxon>Eukaryota</taxon>
        <taxon>Fungi</taxon>
        <taxon>Dikarya</taxon>
        <taxon>Basidiomycota</taxon>
        <taxon>Agaricomycotina</taxon>
        <taxon>Agaricomycetes</taxon>
        <taxon>Polyporales</taxon>
        <taxon>Fomitopsis</taxon>
    </lineage>
</organism>
<dbReference type="STRING" id="743788.S8FAN5"/>
<evidence type="ECO:0000259" key="5">
    <source>
        <dbReference type="PROSITE" id="PS50865"/>
    </source>
</evidence>
<dbReference type="eggNOG" id="ENOG502RSDZ">
    <property type="taxonomic scope" value="Eukaryota"/>
</dbReference>
<protein>
    <recommendedName>
        <fullName evidence="5">MYND-type domain-containing protein</fullName>
    </recommendedName>
</protein>
<dbReference type="InterPro" id="IPR002893">
    <property type="entry name" value="Znf_MYND"/>
</dbReference>
<dbReference type="InParanoid" id="S8FAN5"/>
<feature type="non-terminal residue" evidence="6">
    <location>
        <position position="189"/>
    </location>
</feature>
<keyword evidence="2 4" id="KW-0863">Zinc-finger</keyword>
<dbReference type="Proteomes" id="UP000015241">
    <property type="component" value="Unassembled WGS sequence"/>
</dbReference>
<evidence type="ECO:0000256" key="1">
    <source>
        <dbReference type="ARBA" id="ARBA00022723"/>
    </source>
</evidence>
<sequence length="189" mass="21533">CRFCGAQASLRCSQCKTTFYCCKEHSTSDWKRHKRLCVPAEGVQARPFTIDAILFPVDGDRPRMIKIPCDVQVDDNDEDPIGEPVMHHLNLRQRDKFMHVRPMNLGGGAVTCLPAPGYNLDVWYDDCYAINGSLPTRCVEVLTGGKAPERWAGNVIAVRTERPLAYCIRYYNANMQEDLPRLLDFFGRY</sequence>